<sequence length="93" mass="10613">MKQLTYKCNLTKEKRPEWLRRIISALHTLMAQRMTGDDADFASIHSDLGQLIYQMHLAGILKSKITVESVTDGGETALFIKRSGRILISIYFK</sequence>
<evidence type="ECO:0000313" key="1">
    <source>
        <dbReference type="EMBL" id="EXY92943.1"/>
    </source>
</evidence>
<protein>
    <submittedName>
        <fullName evidence="2">Uncharacterized protein</fullName>
    </submittedName>
</protein>
<dbReference type="PATRIC" id="fig|1339316.3.peg.140"/>
<dbReference type="Proteomes" id="UP000020773">
    <property type="component" value="Unassembled WGS sequence"/>
</dbReference>
<evidence type="ECO:0000313" key="4">
    <source>
        <dbReference type="Proteomes" id="UP000020773"/>
    </source>
</evidence>
<evidence type="ECO:0000313" key="3">
    <source>
        <dbReference type="EMBL" id="EXY93110.1"/>
    </source>
</evidence>
<dbReference type="AlphaFoldDB" id="A0A015U877"/>
<gene>
    <name evidence="3" type="ORF">M125_0138</name>
    <name evidence="2" type="ORF">M125_0230</name>
    <name evidence="1" type="ORF">M125_0317</name>
</gene>
<comment type="caution">
    <text evidence="2">The sequence shown here is derived from an EMBL/GenBank/DDBJ whole genome shotgun (WGS) entry which is preliminary data.</text>
</comment>
<dbReference type="EMBL" id="JGDB01000009">
    <property type="protein sequence ID" value="EXY92943.1"/>
    <property type="molecule type" value="Genomic_DNA"/>
</dbReference>
<proteinExistence type="predicted"/>
<organism evidence="2 4">
    <name type="scientific">Bacteroides fragilis str. 3998T(B)3</name>
    <dbReference type="NCBI Taxonomy" id="1339316"/>
    <lineage>
        <taxon>Bacteria</taxon>
        <taxon>Pseudomonadati</taxon>
        <taxon>Bacteroidota</taxon>
        <taxon>Bacteroidia</taxon>
        <taxon>Bacteroidales</taxon>
        <taxon>Bacteroidaceae</taxon>
        <taxon>Bacteroides</taxon>
    </lineage>
</organism>
<reference evidence="2 4" key="1">
    <citation type="submission" date="2014-02" db="EMBL/GenBank/DDBJ databases">
        <authorList>
            <person name="Sears C."/>
            <person name="Carroll K."/>
            <person name="Sack B.R."/>
            <person name="Qadri F."/>
            <person name="Myers L.L."/>
            <person name="Chung G.-T."/>
            <person name="Escheverria P."/>
            <person name="Fraser C.M."/>
            <person name="Sadzewicz L."/>
            <person name="Shefchek K.A."/>
            <person name="Tallon L."/>
            <person name="Das S.P."/>
            <person name="Daugherty S."/>
            <person name="Mongodin E.F."/>
        </authorList>
    </citation>
    <scope>NUCLEOTIDE SEQUENCE [LARGE SCALE GENOMIC DNA]</scope>
    <source>
        <strain evidence="2">3998T</strain>
        <strain evidence="4">3998T(B)3</strain>
    </source>
</reference>
<name>A0A015U877_BACFG</name>
<dbReference type="RefSeq" id="WP_005776948.1">
    <property type="nucleotide sequence ID" value="NZ_JGDB01000006.1"/>
</dbReference>
<dbReference type="EMBL" id="JGDB01000006">
    <property type="protein sequence ID" value="EXY93110.1"/>
    <property type="molecule type" value="Genomic_DNA"/>
</dbReference>
<accession>A0A015U877</accession>
<evidence type="ECO:0000313" key="2">
    <source>
        <dbReference type="EMBL" id="EXY93044.1"/>
    </source>
</evidence>
<dbReference type="EMBL" id="JGDB01000008">
    <property type="protein sequence ID" value="EXY93044.1"/>
    <property type="molecule type" value="Genomic_DNA"/>
</dbReference>